<dbReference type="SUPFAM" id="SSF46626">
    <property type="entry name" value="Cytochrome c"/>
    <property type="match status" value="1"/>
</dbReference>
<sequence length="174" mass="18721">MHIRMTLFAVTAGLALVAGYGSAYADDKAAAAVASDENGKYADKDGNPTFKIEEDGTVDWYTYSGFRRFNSDCFVCHGADGAGSSFAPALAESLKTMTYADFLSIVAEGRKNLKNGNDKVMPAFGNNKNVYCYMDDLYVYLRARAVGDLPRGRPAKHEDKPPAAKEAEASCMGG</sequence>
<feature type="compositionally biased region" description="Basic and acidic residues" evidence="5">
    <location>
        <begin position="155"/>
        <end position="168"/>
    </location>
</feature>
<feature type="domain" description="Cytochrome c" evidence="7">
    <location>
        <begin position="60"/>
        <end position="145"/>
    </location>
</feature>
<dbReference type="EMBL" id="PGGN01000005">
    <property type="protein sequence ID" value="PSH55338.1"/>
    <property type="molecule type" value="Genomic_DNA"/>
</dbReference>
<dbReference type="Gene3D" id="1.10.760.10">
    <property type="entry name" value="Cytochrome c-like domain"/>
    <property type="match status" value="1"/>
</dbReference>
<keyword evidence="1 4" id="KW-0349">Heme</keyword>
<dbReference type="InterPro" id="IPR036909">
    <property type="entry name" value="Cyt_c-like_dom_sf"/>
</dbReference>
<name>A0A2P7AM94_9HYPH</name>
<feature type="signal peptide" evidence="6">
    <location>
        <begin position="1"/>
        <end position="25"/>
    </location>
</feature>
<dbReference type="GO" id="GO:0009055">
    <property type="term" value="F:electron transfer activity"/>
    <property type="evidence" value="ECO:0007669"/>
    <property type="project" value="InterPro"/>
</dbReference>
<dbReference type="PROSITE" id="PS51007">
    <property type="entry name" value="CYTC"/>
    <property type="match status" value="1"/>
</dbReference>
<accession>A0A2P7AM94</accession>
<evidence type="ECO:0000256" key="5">
    <source>
        <dbReference type="SAM" id="MobiDB-lite"/>
    </source>
</evidence>
<proteinExistence type="predicted"/>
<dbReference type="Pfam" id="PF13442">
    <property type="entry name" value="Cytochrome_CBB3"/>
    <property type="match status" value="1"/>
</dbReference>
<evidence type="ECO:0000256" key="4">
    <source>
        <dbReference type="PROSITE-ProRule" id="PRU00433"/>
    </source>
</evidence>
<evidence type="ECO:0000256" key="3">
    <source>
        <dbReference type="ARBA" id="ARBA00023004"/>
    </source>
</evidence>
<dbReference type="AlphaFoldDB" id="A0A2P7AM94"/>
<dbReference type="InterPro" id="IPR022411">
    <property type="entry name" value="C-typ_cyt_methanol_metab-rel"/>
</dbReference>
<keyword evidence="2 4" id="KW-0479">Metal-binding</keyword>
<keyword evidence="3 4" id="KW-0408">Iron</keyword>
<comment type="caution">
    <text evidence="8">The sequence shown here is derived from an EMBL/GenBank/DDBJ whole genome shotgun (WGS) entry which is preliminary data.</text>
</comment>
<evidence type="ECO:0000256" key="1">
    <source>
        <dbReference type="ARBA" id="ARBA00022617"/>
    </source>
</evidence>
<keyword evidence="9" id="KW-1185">Reference proteome</keyword>
<keyword evidence="6" id="KW-0732">Signal</keyword>
<feature type="chain" id="PRO_5015116671" evidence="6">
    <location>
        <begin position="26"/>
        <end position="174"/>
    </location>
</feature>
<protein>
    <submittedName>
        <fullName evidence="8">C-type cytochrome, methanol metabolism-related</fullName>
    </submittedName>
</protein>
<evidence type="ECO:0000256" key="2">
    <source>
        <dbReference type="ARBA" id="ARBA00022723"/>
    </source>
</evidence>
<evidence type="ECO:0000256" key="6">
    <source>
        <dbReference type="SAM" id="SignalP"/>
    </source>
</evidence>
<feature type="region of interest" description="Disordered" evidence="5">
    <location>
        <begin position="150"/>
        <end position="174"/>
    </location>
</feature>
<dbReference type="OrthoDB" id="5770300at2"/>
<dbReference type="InterPro" id="IPR009056">
    <property type="entry name" value="Cyt_c-like_dom"/>
</dbReference>
<evidence type="ECO:0000259" key="7">
    <source>
        <dbReference type="PROSITE" id="PS51007"/>
    </source>
</evidence>
<evidence type="ECO:0000313" key="8">
    <source>
        <dbReference type="EMBL" id="PSH55338.1"/>
    </source>
</evidence>
<dbReference type="GO" id="GO:0046872">
    <property type="term" value="F:metal ion binding"/>
    <property type="evidence" value="ECO:0007669"/>
    <property type="project" value="UniProtKB-KW"/>
</dbReference>
<evidence type="ECO:0000313" key="9">
    <source>
        <dbReference type="Proteomes" id="UP000241158"/>
    </source>
</evidence>
<dbReference type="NCBIfam" id="TIGR03874">
    <property type="entry name" value="4cys_cytochr"/>
    <property type="match status" value="1"/>
</dbReference>
<gene>
    <name evidence="8" type="ORF">CU100_21960</name>
</gene>
<dbReference type="GO" id="GO:0020037">
    <property type="term" value="F:heme binding"/>
    <property type="evidence" value="ECO:0007669"/>
    <property type="project" value="InterPro"/>
</dbReference>
<organism evidence="8 9">
    <name type="scientific">Phyllobacterium endophyticum</name>
    <dbReference type="NCBI Taxonomy" id="1149773"/>
    <lineage>
        <taxon>Bacteria</taxon>
        <taxon>Pseudomonadati</taxon>
        <taxon>Pseudomonadota</taxon>
        <taxon>Alphaproteobacteria</taxon>
        <taxon>Hyphomicrobiales</taxon>
        <taxon>Phyllobacteriaceae</taxon>
        <taxon>Phyllobacterium</taxon>
    </lineage>
</organism>
<reference evidence="9" key="1">
    <citation type="submission" date="2017-11" db="EMBL/GenBank/DDBJ databases">
        <authorList>
            <person name="Kuznetsova I."/>
            <person name="Sazanova A."/>
            <person name="Chirak E."/>
            <person name="Safronova V."/>
            <person name="Willems A."/>
        </authorList>
    </citation>
    <scope>NUCLEOTIDE SEQUENCE [LARGE SCALE GENOMIC DNA]</scope>
    <source>
        <strain evidence="9">PEPV15</strain>
    </source>
</reference>
<dbReference type="Proteomes" id="UP000241158">
    <property type="component" value="Unassembled WGS sequence"/>
</dbReference>